<gene>
    <name evidence="1" type="ORF">QBC37DRAFT_434728</name>
</gene>
<evidence type="ECO:0000313" key="1">
    <source>
        <dbReference type="EMBL" id="KAK4206587.1"/>
    </source>
</evidence>
<keyword evidence="2" id="KW-1185">Reference proteome</keyword>
<sequence>MIKTYVKQQRHNYAGLFKNDSETFSRMCVDIVGSRAASAEGRFRHSGICIEYPFECSFEQL</sequence>
<name>A0AAN7B1N0_9PEZI</name>
<protein>
    <submittedName>
        <fullName evidence="1">Uncharacterized protein</fullName>
    </submittedName>
</protein>
<comment type="caution">
    <text evidence="1">The sequence shown here is derived from an EMBL/GenBank/DDBJ whole genome shotgun (WGS) entry which is preliminary data.</text>
</comment>
<reference evidence="1" key="1">
    <citation type="journal article" date="2023" name="Mol. Phylogenet. Evol.">
        <title>Genome-scale phylogeny and comparative genomics of the fungal order Sordariales.</title>
        <authorList>
            <person name="Hensen N."/>
            <person name="Bonometti L."/>
            <person name="Westerberg I."/>
            <person name="Brannstrom I.O."/>
            <person name="Guillou S."/>
            <person name="Cros-Aarteil S."/>
            <person name="Calhoun S."/>
            <person name="Haridas S."/>
            <person name="Kuo A."/>
            <person name="Mondo S."/>
            <person name="Pangilinan J."/>
            <person name="Riley R."/>
            <person name="LaButti K."/>
            <person name="Andreopoulos B."/>
            <person name="Lipzen A."/>
            <person name="Chen C."/>
            <person name="Yan M."/>
            <person name="Daum C."/>
            <person name="Ng V."/>
            <person name="Clum A."/>
            <person name="Steindorff A."/>
            <person name="Ohm R.A."/>
            <person name="Martin F."/>
            <person name="Silar P."/>
            <person name="Natvig D.O."/>
            <person name="Lalanne C."/>
            <person name="Gautier V."/>
            <person name="Ament-Velasquez S.L."/>
            <person name="Kruys A."/>
            <person name="Hutchinson M.I."/>
            <person name="Powell A.J."/>
            <person name="Barry K."/>
            <person name="Miller A.N."/>
            <person name="Grigoriev I.V."/>
            <person name="Debuchy R."/>
            <person name="Gladieux P."/>
            <person name="Hiltunen Thoren M."/>
            <person name="Johannesson H."/>
        </authorList>
    </citation>
    <scope>NUCLEOTIDE SEQUENCE</scope>
    <source>
        <strain evidence="1">PSN293</strain>
    </source>
</reference>
<proteinExistence type="predicted"/>
<dbReference type="Proteomes" id="UP001301769">
    <property type="component" value="Unassembled WGS sequence"/>
</dbReference>
<evidence type="ECO:0000313" key="2">
    <source>
        <dbReference type="Proteomes" id="UP001301769"/>
    </source>
</evidence>
<accession>A0AAN7B1N0</accession>
<dbReference type="EMBL" id="MU858381">
    <property type="protein sequence ID" value="KAK4206587.1"/>
    <property type="molecule type" value="Genomic_DNA"/>
</dbReference>
<reference evidence="1" key="2">
    <citation type="submission" date="2023-05" db="EMBL/GenBank/DDBJ databases">
        <authorList>
            <consortium name="Lawrence Berkeley National Laboratory"/>
            <person name="Steindorff A."/>
            <person name="Hensen N."/>
            <person name="Bonometti L."/>
            <person name="Westerberg I."/>
            <person name="Brannstrom I.O."/>
            <person name="Guillou S."/>
            <person name="Cros-Aarteil S."/>
            <person name="Calhoun S."/>
            <person name="Haridas S."/>
            <person name="Kuo A."/>
            <person name="Mondo S."/>
            <person name="Pangilinan J."/>
            <person name="Riley R."/>
            <person name="Labutti K."/>
            <person name="Andreopoulos B."/>
            <person name="Lipzen A."/>
            <person name="Chen C."/>
            <person name="Yanf M."/>
            <person name="Daum C."/>
            <person name="Ng V."/>
            <person name="Clum A."/>
            <person name="Ohm R."/>
            <person name="Martin F."/>
            <person name="Silar P."/>
            <person name="Natvig D."/>
            <person name="Lalanne C."/>
            <person name="Gautier V."/>
            <person name="Ament-Velasquez S.L."/>
            <person name="Kruys A."/>
            <person name="Hutchinson M.I."/>
            <person name="Powell A.J."/>
            <person name="Barry K."/>
            <person name="Miller A.N."/>
            <person name="Grigoriev I.V."/>
            <person name="Debuchy R."/>
            <person name="Gladieux P."/>
            <person name="Thoren M.H."/>
            <person name="Johannesson H."/>
        </authorList>
    </citation>
    <scope>NUCLEOTIDE SEQUENCE</scope>
    <source>
        <strain evidence="1">PSN293</strain>
    </source>
</reference>
<organism evidence="1 2">
    <name type="scientific">Rhypophila decipiens</name>
    <dbReference type="NCBI Taxonomy" id="261697"/>
    <lineage>
        <taxon>Eukaryota</taxon>
        <taxon>Fungi</taxon>
        <taxon>Dikarya</taxon>
        <taxon>Ascomycota</taxon>
        <taxon>Pezizomycotina</taxon>
        <taxon>Sordariomycetes</taxon>
        <taxon>Sordariomycetidae</taxon>
        <taxon>Sordariales</taxon>
        <taxon>Naviculisporaceae</taxon>
        <taxon>Rhypophila</taxon>
    </lineage>
</organism>
<dbReference type="AlphaFoldDB" id="A0AAN7B1N0"/>